<proteinExistence type="predicted"/>
<protein>
    <submittedName>
        <fullName evidence="1">Uncharacterized protein</fullName>
    </submittedName>
</protein>
<sequence length="375" mass="42075">MQNDISPMTNQAGPVMQPPTELEIVSDKLMQEYGDAGLLINYDHVNECLEPDVDMLSSYDPSSPSLEHYISLLNEASPGHSDQTYGLDYSIPIDYNLGQLSGYPDSSSLGKDYDFEPMAIDDHPDSWITEEEKAGLDEFAQMLIDMGIPPTSEASSASAPIVDDMAGSDLSPVSVDVESLLPPGEPDLRKAWPSINPFTMEICKANVTYCHDKAPSEELSSLDYFAMEYVRSVRFLKVKKRWSNLPIAAWMREVDLLTEAVTKPDSKLKLWPPLHKTLVLYHSNVGDVVKQKRILFKRTILAQMVDVGKLQMKANKEAVEELLTALKLKLHRSSCAFVRKEVDEDCSNRGSLLLGKLAEFQNLSVAMHRKWFWVD</sequence>
<reference evidence="1" key="1">
    <citation type="submission" date="2021-02" db="EMBL/GenBank/DDBJ databases">
        <authorList>
            <person name="Syme A R."/>
            <person name="Syme A R."/>
            <person name="Moolhuijzen P."/>
        </authorList>
    </citation>
    <scope>NUCLEOTIDE SEQUENCE</scope>
    <source>
        <strain evidence="1">W1-1</strain>
    </source>
</reference>
<dbReference type="AlphaFoldDB" id="A0A6S6VZ83"/>
<gene>
    <name evidence="1" type="ORF">PTTW11_04486</name>
</gene>
<dbReference type="Proteomes" id="UP000472372">
    <property type="component" value="Chromosome 4"/>
</dbReference>
<evidence type="ECO:0000313" key="2">
    <source>
        <dbReference type="Proteomes" id="UP000472372"/>
    </source>
</evidence>
<accession>A0A6S6VZ83</accession>
<dbReference type="EMBL" id="HG992980">
    <property type="protein sequence ID" value="CAE7030341.1"/>
    <property type="molecule type" value="Genomic_DNA"/>
</dbReference>
<evidence type="ECO:0000313" key="1">
    <source>
        <dbReference type="EMBL" id="CAE7030341.1"/>
    </source>
</evidence>
<organism evidence="1 2">
    <name type="scientific">Pyrenophora teres f. teres</name>
    <dbReference type="NCBI Taxonomy" id="97479"/>
    <lineage>
        <taxon>Eukaryota</taxon>
        <taxon>Fungi</taxon>
        <taxon>Dikarya</taxon>
        <taxon>Ascomycota</taxon>
        <taxon>Pezizomycotina</taxon>
        <taxon>Dothideomycetes</taxon>
        <taxon>Pleosporomycetidae</taxon>
        <taxon>Pleosporales</taxon>
        <taxon>Pleosporineae</taxon>
        <taxon>Pleosporaceae</taxon>
        <taxon>Pyrenophora</taxon>
    </lineage>
</organism>
<name>A0A6S6VZ83_9PLEO</name>